<keyword evidence="5" id="KW-1133">Transmembrane helix</keyword>
<feature type="region of interest" description="Disordered" evidence="7">
    <location>
        <begin position="91"/>
        <end position="110"/>
    </location>
</feature>
<evidence type="ECO:0000256" key="5">
    <source>
        <dbReference type="ARBA" id="ARBA00022989"/>
    </source>
</evidence>
<evidence type="ECO:0000256" key="1">
    <source>
        <dbReference type="ARBA" id="ARBA00004167"/>
    </source>
</evidence>
<dbReference type="InterPro" id="IPR036286">
    <property type="entry name" value="LexA/Signal_pep-like_sf"/>
</dbReference>
<feature type="compositionally biased region" description="Basic and acidic residues" evidence="7">
    <location>
        <begin position="97"/>
        <end position="110"/>
    </location>
</feature>
<proteinExistence type="predicted"/>
<evidence type="ECO:0000256" key="4">
    <source>
        <dbReference type="ARBA" id="ARBA00022801"/>
    </source>
</evidence>
<dbReference type="InterPro" id="IPR037730">
    <property type="entry name" value="IMP2"/>
</dbReference>
<dbReference type="GO" id="GO:0006465">
    <property type="term" value="P:signal peptide processing"/>
    <property type="evidence" value="ECO:0007669"/>
    <property type="project" value="InterPro"/>
</dbReference>
<evidence type="ECO:0000256" key="3">
    <source>
        <dbReference type="ARBA" id="ARBA00022692"/>
    </source>
</evidence>
<keyword evidence="2" id="KW-0645">Protease</keyword>
<comment type="subcellular location">
    <subcellularLocation>
        <location evidence="1">Membrane</location>
        <topology evidence="1">Single-pass membrane protein</topology>
    </subcellularLocation>
</comment>
<dbReference type="GO" id="GO:0042720">
    <property type="term" value="C:mitochondrial inner membrane peptidase complex"/>
    <property type="evidence" value="ECO:0007669"/>
    <property type="project" value="InterPro"/>
</dbReference>
<name>A0A7S4MNR6_9STRA</name>
<keyword evidence="3" id="KW-0812">Transmembrane</keyword>
<organism evidence="8">
    <name type="scientific">Odontella aurita</name>
    <dbReference type="NCBI Taxonomy" id="265563"/>
    <lineage>
        <taxon>Eukaryota</taxon>
        <taxon>Sar</taxon>
        <taxon>Stramenopiles</taxon>
        <taxon>Ochrophyta</taxon>
        <taxon>Bacillariophyta</taxon>
        <taxon>Mediophyceae</taxon>
        <taxon>Biddulphiophycidae</taxon>
        <taxon>Eupodiscales</taxon>
        <taxon>Odontellaceae</taxon>
        <taxon>Odontella</taxon>
    </lineage>
</organism>
<dbReference type="AlphaFoldDB" id="A0A7S4MNR6"/>
<sequence>MITLLRFRRCVSLRIRRPAPLLSTLALTLPFAIYVRDDYCSAHVVRGSSMEPSLRDGDVVLVCRADLFPGFRRSWLETLWRRCAEAVGLAQEEEGEREMTPREEEERRRDEIDLKKARRIARRDDVGISVGSGDGNELHDRGVFSAVATRPVTILPGDVILFRSPRYTFAPVRYDVKRVLGLGGQRVRTTSDLRSVEYVPSWGLWVEGDNREEGKSYDSGSYGPLNSKLMVGKAVRVLWPPSRWGEVTRKRPRYGRTWWME</sequence>
<dbReference type="GO" id="GO:0004252">
    <property type="term" value="F:serine-type endopeptidase activity"/>
    <property type="evidence" value="ECO:0007669"/>
    <property type="project" value="InterPro"/>
</dbReference>
<dbReference type="CDD" id="cd06462">
    <property type="entry name" value="Peptidase_S24_S26"/>
    <property type="match status" value="1"/>
</dbReference>
<evidence type="ECO:0000256" key="2">
    <source>
        <dbReference type="ARBA" id="ARBA00022670"/>
    </source>
</evidence>
<reference evidence="8" key="1">
    <citation type="submission" date="2021-01" db="EMBL/GenBank/DDBJ databases">
        <authorList>
            <person name="Corre E."/>
            <person name="Pelletier E."/>
            <person name="Niang G."/>
            <person name="Scheremetjew M."/>
            <person name="Finn R."/>
            <person name="Kale V."/>
            <person name="Holt S."/>
            <person name="Cochrane G."/>
            <person name="Meng A."/>
            <person name="Brown T."/>
            <person name="Cohen L."/>
        </authorList>
    </citation>
    <scope>NUCLEOTIDE SEQUENCE</scope>
    <source>
        <strain evidence="8">Isolate 1302-5</strain>
    </source>
</reference>
<dbReference type="PANTHER" id="PTHR46041">
    <property type="entry name" value="MITOCHONDRIAL INNER MEMBRANE PROTEASE SUBUNIT 2"/>
    <property type="match status" value="1"/>
</dbReference>
<evidence type="ECO:0008006" key="9">
    <source>
        <dbReference type="Google" id="ProtNLM"/>
    </source>
</evidence>
<keyword evidence="6" id="KW-0472">Membrane</keyword>
<accession>A0A7S4MNR6</accession>
<dbReference type="EMBL" id="HBKQ01018905">
    <property type="protein sequence ID" value="CAE2233349.1"/>
    <property type="molecule type" value="Transcribed_RNA"/>
</dbReference>
<dbReference type="GO" id="GO:0006627">
    <property type="term" value="P:protein processing involved in protein targeting to mitochondrion"/>
    <property type="evidence" value="ECO:0007669"/>
    <property type="project" value="InterPro"/>
</dbReference>
<dbReference type="SUPFAM" id="SSF51306">
    <property type="entry name" value="LexA/Signal peptidase"/>
    <property type="match status" value="2"/>
</dbReference>
<keyword evidence="4" id="KW-0378">Hydrolase</keyword>
<evidence type="ECO:0000256" key="6">
    <source>
        <dbReference type="ARBA" id="ARBA00023136"/>
    </source>
</evidence>
<evidence type="ECO:0000313" key="8">
    <source>
        <dbReference type="EMBL" id="CAE2233349.1"/>
    </source>
</evidence>
<protein>
    <recommendedName>
        <fullName evidence="9">Mitochondrial inner membrane protease subunit</fullName>
    </recommendedName>
</protein>
<dbReference type="InterPro" id="IPR019533">
    <property type="entry name" value="Peptidase_S26"/>
</dbReference>
<gene>
    <name evidence="8" type="ORF">OAUR00152_LOCUS12840</name>
</gene>
<dbReference type="PANTHER" id="PTHR46041:SF2">
    <property type="entry name" value="MITOCHONDRIAL INNER MEMBRANE PROTEASE SUBUNIT 2"/>
    <property type="match status" value="1"/>
</dbReference>
<evidence type="ECO:0000256" key="7">
    <source>
        <dbReference type="SAM" id="MobiDB-lite"/>
    </source>
</evidence>
<dbReference type="CDD" id="cd06530">
    <property type="entry name" value="S26_SPase_I"/>
    <property type="match status" value="1"/>
</dbReference>
<dbReference type="Gene3D" id="2.10.109.10">
    <property type="entry name" value="Umud Fragment, subunit A"/>
    <property type="match status" value="1"/>
</dbReference>